<feature type="transmembrane region" description="Helical" evidence="1">
    <location>
        <begin position="45"/>
        <end position="71"/>
    </location>
</feature>
<gene>
    <name evidence="2" type="ORF">Pa4123_08110</name>
</gene>
<organism evidence="2 3">
    <name type="scientific">Phytohabitans aurantiacus</name>
    <dbReference type="NCBI Taxonomy" id="3016789"/>
    <lineage>
        <taxon>Bacteria</taxon>
        <taxon>Bacillati</taxon>
        <taxon>Actinomycetota</taxon>
        <taxon>Actinomycetes</taxon>
        <taxon>Micromonosporales</taxon>
        <taxon>Micromonosporaceae</taxon>
    </lineage>
</organism>
<reference evidence="2" key="1">
    <citation type="submission" date="2022-12" db="EMBL/GenBank/DDBJ databases">
        <title>New Phytohabitans aurantiacus sp. RD004123 nov., an actinomycete isolated from soil.</title>
        <authorList>
            <person name="Triningsih D.W."/>
            <person name="Harunari E."/>
            <person name="Igarashi Y."/>
        </authorList>
    </citation>
    <scope>NUCLEOTIDE SEQUENCE</scope>
    <source>
        <strain evidence="2">RD004123</strain>
    </source>
</reference>
<feature type="transmembrane region" description="Helical" evidence="1">
    <location>
        <begin position="132"/>
        <end position="151"/>
    </location>
</feature>
<keyword evidence="3" id="KW-1185">Reference proteome</keyword>
<keyword evidence="1" id="KW-0812">Transmembrane</keyword>
<protein>
    <recommendedName>
        <fullName evidence="4">PH domain-containing protein</fullName>
    </recommendedName>
</protein>
<evidence type="ECO:0008006" key="4">
    <source>
        <dbReference type="Google" id="ProtNLM"/>
    </source>
</evidence>
<comment type="caution">
    <text evidence="2">The sequence shown here is derived from an EMBL/GenBank/DDBJ whole genome shotgun (WGS) entry which is preliminary data.</text>
</comment>
<dbReference type="RefSeq" id="WP_281892558.1">
    <property type="nucleotide sequence ID" value="NZ_BSDI01000003.1"/>
</dbReference>
<dbReference type="Proteomes" id="UP001144280">
    <property type="component" value="Unassembled WGS sequence"/>
</dbReference>
<feature type="transmembrane region" description="Helical" evidence="1">
    <location>
        <begin position="92"/>
        <end position="112"/>
    </location>
</feature>
<feature type="transmembrane region" description="Helical" evidence="1">
    <location>
        <begin position="12"/>
        <end position="33"/>
    </location>
</feature>
<dbReference type="EMBL" id="BSDI01000003">
    <property type="protein sequence ID" value="GLH95539.1"/>
    <property type="molecule type" value="Genomic_DNA"/>
</dbReference>
<keyword evidence="1" id="KW-0472">Membrane</keyword>
<evidence type="ECO:0000313" key="2">
    <source>
        <dbReference type="EMBL" id="GLH95539.1"/>
    </source>
</evidence>
<proteinExistence type="predicted"/>
<evidence type="ECO:0000313" key="3">
    <source>
        <dbReference type="Proteomes" id="UP001144280"/>
    </source>
</evidence>
<accession>A0ABQ5QMS2</accession>
<sequence>MTRVRDDLQPRLAQVQAVALLCGLAGFVLRVAVEFWIEPLSWRLSFLPAFAVYAAAAATALALPLLGFTRLCPRPRPTPREFVYGAERSRPAFVAATSPWTVGPFVIMLMFLAGNGLATERAPDGTVSISGWFRTVVTVGAIFAIAAWALWRGPRVELRPGGLLVRTLRTHNVRWEALLASGPPAPVEKPRQISLLVRRQPPEYGAYVVRILHRWLAVDAGFLAGAIRYYVDHPEDRADIGTPAEFDRLYDALDA</sequence>
<evidence type="ECO:0000256" key="1">
    <source>
        <dbReference type="SAM" id="Phobius"/>
    </source>
</evidence>
<name>A0ABQ5QMS2_9ACTN</name>
<keyword evidence="1" id="KW-1133">Transmembrane helix</keyword>